<gene>
    <name evidence="2" type="ORF">CFK40_20630</name>
</gene>
<dbReference type="Proteomes" id="UP000204391">
    <property type="component" value="Chromosome"/>
</dbReference>
<accession>A0A221MHX4</accession>
<feature type="transmembrane region" description="Helical" evidence="1">
    <location>
        <begin position="184"/>
        <end position="207"/>
    </location>
</feature>
<dbReference type="KEGG" id="vne:CFK40_20630"/>
<proteinExistence type="predicted"/>
<dbReference type="AlphaFoldDB" id="A0A221MHX4"/>
<feature type="transmembrane region" description="Helical" evidence="1">
    <location>
        <begin position="250"/>
        <end position="273"/>
    </location>
</feature>
<evidence type="ECO:0000256" key="1">
    <source>
        <dbReference type="SAM" id="Phobius"/>
    </source>
</evidence>
<keyword evidence="1" id="KW-0472">Membrane</keyword>
<evidence type="ECO:0000313" key="3">
    <source>
        <dbReference type="Proteomes" id="UP000204391"/>
    </source>
</evidence>
<dbReference type="OrthoDB" id="1751619at2"/>
<name>A0A221MHX4_9BACI</name>
<reference evidence="2 3" key="1">
    <citation type="journal article" date="2003" name="Int. J. Syst. Evol. Microbiol.">
        <title>Virgibacillus carmonensis sp. nov., Virgibacillus necropolis sp. nov. and Virgibacillus picturae sp. nov., three novel species isolated from deteriorated mural paintings, transfer of the species of the genus salibacillus to Virgibacillus, as Virgibacillus marismortui comb. nov. and Virgibacillus salexigens comb. nov., and emended description of the genus Virgibacillus.</title>
        <authorList>
            <person name="Heyrman J."/>
            <person name="Logan N.A."/>
            <person name="Busse H.J."/>
            <person name="Balcaen A."/>
            <person name="Lebbe L."/>
            <person name="Rodriguez-Diaz M."/>
            <person name="Swings J."/>
            <person name="De Vos P."/>
        </authorList>
    </citation>
    <scope>NUCLEOTIDE SEQUENCE [LARGE SCALE GENOMIC DNA]</scope>
    <source>
        <strain evidence="2 3">LMG 19488</strain>
    </source>
</reference>
<dbReference type="EMBL" id="CP022437">
    <property type="protein sequence ID" value="ASN07235.1"/>
    <property type="molecule type" value="Genomic_DNA"/>
</dbReference>
<keyword evidence="1" id="KW-1133">Transmembrane helix</keyword>
<feature type="transmembrane region" description="Helical" evidence="1">
    <location>
        <begin position="120"/>
        <end position="147"/>
    </location>
</feature>
<organism evidence="2 3">
    <name type="scientific">Virgibacillus necropolis</name>
    <dbReference type="NCBI Taxonomy" id="163877"/>
    <lineage>
        <taxon>Bacteria</taxon>
        <taxon>Bacillati</taxon>
        <taxon>Bacillota</taxon>
        <taxon>Bacilli</taxon>
        <taxon>Bacillales</taxon>
        <taxon>Bacillaceae</taxon>
        <taxon>Virgibacillus</taxon>
    </lineage>
</organism>
<protein>
    <submittedName>
        <fullName evidence="2">Uncharacterized protein</fullName>
    </submittedName>
</protein>
<sequence length="279" mass="31758">MKSYLKLLNFEFNRFWKVFAVLLGITFVAQIAAVIIKSKSYLSRANERIYGAVDPMSKAEFLTTVGPMSFADVVGGPLFFGPIALCIAAIAFYIFFIWYRDWMGKNTFIYRLLMLPTTRLNVFFAKITTVLVSALGFVAFQLIILPIEATILKWMVPKGFRVDMGVQEIVNSMHELLIIIPNTFIQFILYYGTGFMAVAILFTAILFERSFRWKGIIIGAIYSAVAVVIFLSPILVQELLRFYYLYPVELLIFECVMGLIVIACSIWVSGFLLKKKITV</sequence>
<keyword evidence="3" id="KW-1185">Reference proteome</keyword>
<feature type="transmembrane region" description="Helical" evidence="1">
    <location>
        <begin position="78"/>
        <end position="99"/>
    </location>
</feature>
<evidence type="ECO:0000313" key="2">
    <source>
        <dbReference type="EMBL" id="ASN07235.1"/>
    </source>
</evidence>
<dbReference type="RefSeq" id="WP_089534228.1">
    <property type="nucleotide sequence ID" value="NZ_CP022437.1"/>
</dbReference>
<keyword evidence="1" id="KW-0812">Transmembrane</keyword>
<feature type="transmembrane region" description="Helical" evidence="1">
    <location>
        <begin position="219"/>
        <end position="244"/>
    </location>
</feature>
<feature type="transmembrane region" description="Helical" evidence="1">
    <location>
        <begin position="15"/>
        <end position="36"/>
    </location>
</feature>